<accession>X0Y8J1</accession>
<feature type="coiled-coil region" evidence="1">
    <location>
        <begin position="8"/>
        <end position="42"/>
    </location>
</feature>
<evidence type="ECO:0000313" key="2">
    <source>
        <dbReference type="EMBL" id="GAG33206.1"/>
    </source>
</evidence>
<reference evidence="2" key="1">
    <citation type="journal article" date="2014" name="Front. Microbiol.">
        <title>High frequency of phylogenetically diverse reductive dehalogenase-homologous genes in deep subseafloor sedimentary metagenomes.</title>
        <authorList>
            <person name="Kawai M."/>
            <person name="Futagami T."/>
            <person name="Toyoda A."/>
            <person name="Takaki Y."/>
            <person name="Nishi S."/>
            <person name="Hori S."/>
            <person name="Arai W."/>
            <person name="Tsubouchi T."/>
            <person name="Morono Y."/>
            <person name="Uchiyama I."/>
            <person name="Ito T."/>
            <person name="Fujiyama A."/>
            <person name="Inagaki F."/>
            <person name="Takami H."/>
        </authorList>
    </citation>
    <scope>NUCLEOTIDE SEQUENCE</scope>
    <source>
        <strain evidence="2">Expedition CK06-06</strain>
    </source>
</reference>
<evidence type="ECO:0000256" key="1">
    <source>
        <dbReference type="SAM" id="Coils"/>
    </source>
</evidence>
<sequence length="70" mass="7910">MTDSDKSKQQLMQELQVQRARLVDLEAQVERATAALRDSEERFHLLLEASFEGIVIHDKGTILLANALFA</sequence>
<dbReference type="EMBL" id="BARS01042842">
    <property type="protein sequence ID" value="GAG33206.1"/>
    <property type="molecule type" value="Genomic_DNA"/>
</dbReference>
<dbReference type="AlphaFoldDB" id="X0Y8J1"/>
<protein>
    <recommendedName>
        <fullName evidence="3">PAS domain-containing protein</fullName>
    </recommendedName>
</protein>
<gene>
    <name evidence="2" type="ORF">S01H1_64951</name>
</gene>
<name>X0Y8J1_9ZZZZ</name>
<evidence type="ECO:0008006" key="3">
    <source>
        <dbReference type="Google" id="ProtNLM"/>
    </source>
</evidence>
<organism evidence="2">
    <name type="scientific">marine sediment metagenome</name>
    <dbReference type="NCBI Taxonomy" id="412755"/>
    <lineage>
        <taxon>unclassified sequences</taxon>
        <taxon>metagenomes</taxon>
        <taxon>ecological metagenomes</taxon>
    </lineage>
</organism>
<dbReference type="InterPro" id="IPR035965">
    <property type="entry name" value="PAS-like_dom_sf"/>
</dbReference>
<proteinExistence type="predicted"/>
<dbReference type="Gene3D" id="3.30.450.20">
    <property type="entry name" value="PAS domain"/>
    <property type="match status" value="1"/>
</dbReference>
<comment type="caution">
    <text evidence="2">The sequence shown here is derived from an EMBL/GenBank/DDBJ whole genome shotgun (WGS) entry which is preliminary data.</text>
</comment>
<dbReference type="SUPFAM" id="SSF55785">
    <property type="entry name" value="PYP-like sensor domain (PAS domain)"/>
    <property type="match status" value="1"/>
</dbReference>
<keyword evidence="1" id="KW-0175">Coiled coil</keyword>
<feature type="non-terminal residue" evidence="2">
    <location>
        <position position="70"/>
    </location>
</feature>